<organism evidence="6 7">
    <name type="scientific">Fodinicola feengrottensis</name>
    <dbReference type="NCBI Taxonomy" id="435914"/>
    <lineage>
        <taxon>Bacteria</taxon>
        <taxon>Bacillati</taxon>
        <taxon>Actinomycetota</taxon>
        <taxon>Actinomycetes</taxon>
        <taxon>Mycobacteriales</taxon>
        <taxon>Fodinicola</taxon>
    </lineage>
</organism>
<dbReference type="EC" id="3.1.1.-" evidence="3"/>
<keyword evidence="7" id="KW-1185">Reference proteome</keyword>
<dbReference type="Gene3D" id="3.40.50.1820">
    <property type="entry name" value="alpha/beta hydrolase"/>
    <property type="match status" value="1"/>
</dbReference>
<evidence type="ECO:0000256" key="2">
    <source>
        <dbReference type="ARBA" id="ARBA00022801"/>
    </source>
</evidence>
<proteinExistence type="inferred from homology"/>
<gene>
    <name evidence="6" type="ORF">GCM10009765_49100</name>
</gene>
<feature type="compositionally biased region" description="Basic and acidic residues" evidence="4">
    <location>
        <begin position="484"/>
        <end position="498"/>
    </location>
</feature>
<protein>
    <recommendedName>
        <fullName evidence="3">Carboxylic ester hydrolase</fullName>
        <ecNumber evidence="3">3.1.1.-</ecNumber>
    </recommendedName>
</protein>
<dbReference type="InterPro" id="IPR029058">
    <property type="entry name" value="AB_hydrolase_fold"/>
</dbReference>
<evidence type="ECO:0000313" key="7">
    <source>
        <dbReference type="Proteomes" id="UP001500618"/>
    </source>
</evidence>
<dbReference type="InterPro" id="IPR002018">
    <property type="entry name" value="CarbesteraseB"/>
</dbReference>
<dbReference type="RefSeq" id="WP_344312823.1">
    <property type="nucleotide sequence ID" value="NZ_BAAANY010000020.1"/>
</dbReference>
<dbReference type="InterPro" id="IPR019826">
    <property type="entry name" value="Carboxylesterase_B_AS"/>
</dbReference>
<comment type="similarity">
    <text evidence="1 3">Belongs to the type-B carboxylesterase/lipase family.</text>
</comment>
<evidence type="ECO:0000313" key="6">
    <source>
        <dbReference type="EMBL" id="GAA1694016.1"/>
    </source>
</evidence>
<comment type="caution">
    <text evidence="6">The sequence shown here is derived from an EMBL/GenBank/DDBJ whole genome shotgun (WGS) entry which is preliminary data.</text>
</comment>
<dbReference type="EMBL" id="BAAANY010000020">
    <property type="protein sequence ID" value="GAA1694016.1"/>
    <property type="molecule type" value="Genomic_DNA"/>
</dbReference>
<feature type="region of interest" description="Disordered" evidence="4">
    <location>
        <begin position="479"/>
        <end position="498"/>
    </location>
</feature>
<accession>A0ABP4TXS7</accession>
<dbReference type="PANTHER" id="PTHR11559">
    <property type="entry name" value="CARBOXYLESTERASE"/>
    <property type="match status" value="1"/>
</dbReference>
<reference evidence="7" key="1">
    <citation type="journal article" date="2019" name="Int. J. Syst. Evol. Microbiol.">
        <title>The Global Catalogue of Microorganisms (GCM) 10K type strain sequencing project: providing services to taxonomists for standard genome sequencing and annotation.</title>
        <authorList>
            <consortium name="The Broad Institute Genomics Platform"/>
            <consortium name="The Broad Institute Genome Sequencing Center for Infectious Disease"/>
            <person name="Wu L."/>
            <person name="Ma J."/>
        </authorList>
    </citation>
    <scope>NUCLEOTIDE SEQUENCE [LARGE SCALE GENOMIC DNA]</scope>
    <source>
        <strain evidence="7">JCM 14718</strain>
    </source>
</reference>
<feature type="domain" description="Carboxylesterase type B" evidence="5">
    <location>
        <begin position="2"/>
        <end position="485"/>
    </location>
</feature>
<dbReference type="Pfam" id="PF00135">
    <property type="entry name" value="COesterase"/>
    <property type="match status" value="1"/>
</dbReference>
<dbReference type="Proteomes" id="UP001500618">
    <property type="component" value="Unassembled WGS sequence"/>
</dbReference>
<name>A0ABP4TXS7_9ACTN</name>
<sequence length="498" mass="51785">MDPVVTVRQGKLRGRSHDGVSAFLGIPYAAPPVGPARFQLPTPVASWDGVRDALAFGPTPPKPVLPASPLTGLMLDPVIEGDGCLNLNVWTPDPGGSGLPVMVWIHGGAFRVGSSAVPSYDGTAFARDGIVLVSINYRLGVVGFPVLPDAPANLGLRDQLAALAWVQDNIAAFGGDPSQVTIFGESAGGMSVASLVAAKASAGLFQRAIAQSGSGQIGASLEDGAKIAAELATKLGVEPTAAAFAEVDTTALFAAQQEIALESAADPNPQRWGRSIVAAAMPFIPTIDGDLLSDLPVNAIAGGAGRDVDMMVGTVTEEMRFFLVPTGILPAVTPEAVAGYLRGRGWDESIGQTYAANRPDGSSGDVLSAIMTDTYFRVPTLRLAEARAAIGRPAHVYEFGWRTPVLELGACHAIELGFVFDTLDTPDLPAAQSLTGADAPQALAGRTHAAWVAFGRTGDPGWQPYTPDGRSVMVFDDPTTEVVDDPRGDERKAWDGLV</sequence>
<evidence type="ECO:0000256" key="3">
    <source>
        <dbReference type="RuleBase" id="RU361235"/>
    </source>
</evidence>
<keyword evidence="2 3" id="KW-0378">Hydrolase</keyword>
<dbReference type="SUPFAM" id="SSF53474">
    <property type="entry name" value="alpha/beta-Hydrolases"/>
    <property type="match status" value="1"/>
</dbReference>
<evidence type="ECO:0000259" key="5">
    <source>
        <dbReference type="Pfam" id="PF00135"/>
    </source>
</evidence>
<dbReference type="InterPro" id="IPR050309">
    <property type="entry name" value="Type-B_Carboxylest/Lipase"/>
</dbReference>
<evidence type="ECO:0000256" key="1">
    <source>
        <dbReference type="ARBA" id="ARBA00005964"/>
    </source>
</evidence>
<evidence type="ECO:0000256" key="4">
    <source>
        <dbReference type="SAM" id="MobiDB-lite"/>
    </source>
</evidence>
<dbReference type="PROSITE" id="PS00122">
    <property type="entry name" value="CARBOXYLESTERASE_B_1"/>
    <property type="match status" value="1"/>
</dbReference>